<feature type="transmembrane region" description="Helical" evidence="1">
    <location>
        <begin position="12"/>
        <end position="31"/>
    </location>
</feature>
<keyword evidence="3" id="KW-1185">Reference proteome</keyword>
<evidence type="ECO:0000256" key="1">
    <source>
        <dbReference type="SAM" id="Phobius"/>
    </source>
</evidence>
<comment type="caution">
    <text evidence="2">The sequence shown here is derived from an EMBL/GenBank/DDBJ whole genome shotgun (WGS) entry which is preliminary data.</text>
</comment>
<gene>
    <name evidence="2" type="ORF">I5M19_14275</name>
</gene>
<name>A0A934PVM7_9SPHI</name>
<evidence type="ECO:0000313" key="2">
    <source>
        <dbReference type="EMBL" id="MBK0380487.1"/>
    </source>
</evidence>
<reference evidence="2" key="1">
    <citation type="submission" date="2020-12" db="EMBL/GenBank/DDBJ databases">
        <title>Bacterial novel species Mucilaginibacter sp. SD-g isolated from soil.</title>
        <authorList>
            <person name="Jung H.-Y."/>
        </authorList>
    </citation>
    <scope>NUCLEOTIDE SEQUENCE</scope>
    <source>
        <strain evidence="2">SD-g</strain>
    </source>
</reference>
<keyword evidence="1" id="KW-1133">Transmembrane helix</keyword>
<dbReference type="RefSeq" id="WP_200067036.1">
    <property type="nucleotide sequence ID" value="NZ_JAEHFW010000003.1"/>
</dbReference>
<dbReference type="AlphaFoldDB" id="A0A934PVM7"/>
<keyword evidence="1" id="KW-0472">Membrane</keyword>
<dbReference type="Proteomes" id="UP000613193">
    <property type="component" value="Unassembled WGS sequence"/>
</dbReference>
<accession>A0A934PVM7</accession>
<feature type="transmembrane region" description="Helical" evidence="1">
    <location>
        <begin position="43"/>
        <end position="60"/>
    </location>
</feature>
<dbReference type="EMBL" id="JAEHFW010000003">
    <property type="protein sequence ID" value="MBK0380487.1"/>
    <property type="molecule type" value="Genomic_DNA"/>
</dbReference>
<protein>
    <submittedName>
        <fullName evidence="2">Uncharacterized protein</fullName>
    </submittedName>
</protein>
<keyword evidence="1" id="KW-0812">Transmembrane</keyword>
<sequence>MESMENANSESHYKSLVVAIAIGLVGAYLRFADFKLASAVSNAIFVLAIILALRTVFAILKD</sequence>
<evidence type="ECO:0000313" key="3">
    <source>
        <dbReference type="Proteomes" id="UP000613193"/>
    </source>
</evidence>
<proteinExistence type="predicted"/>
<organism evidence="2 3">
    <name type="scientific">Mucilaginibacter segetis</name>
    <dbReference type="NCBI Taxonomy" id="2793071"/>
    <lineage>
        <taxon>Bacteria</taxon>
        <taxon>Pseudomonadati</taxon>
        <taxon>Bacteroidota</taxon>
        <taxon>Sphingobacteriia</taxon>
        <taxon>Sphingobacteriales</taxon>
        <taxon>Sphingobacteriaceae</taxon>
        <taxon>Mucilaginibacter</taxon>
    </lineage>
</organism>